<reference evidence="2 3" key="1">
    <citation type="journal article" date="2022" name="bioRxiv">
        <title>Genomics of Preaxostyla Flagellates Illuminates Evolutionary Transitions and the Path Towards Mitochondrial Loss.</title>
        <authorList>
            <person name="Novak L.V.F."/>
            <person name="Treitli S.C."/>
            <person name="Pyrih J."/>
            <person name="Halakuc P."/>
            <person name="Pipaliya S.V."/>
            <person name="Vacek V."/>
            <person name="Brzon O."/>
            <person name="Soukal P."/>
            <person name="Eme L."/>
            <person name="Dacks J.B."/>
            <person name="Karnkowska A."/>
            <person name="Elias M."/>
            <person name="Hampl V."/>
        </authorList>
    </citation>
    <scope>NUCLEOTIDE SEQUENCE [LARGE SCALE GENOMIC DNA]</scope>
    <source>
        <strain evidence="2">NAU3</strain>
        <tissue evidence="2">Gut</tissue>
    </source>
</reference>
<evidence type="ECO:0000313" key="3">
    <source>
        <dbReference type="Proteomes" id="UP001281761"/>
    </source>
</evidence>
<proteinExistence type="predicted"/>
<name>A0ABQ9WVD0_9EUKA</name>
<evidence type="ECO:0000313" key="2">
    <source>
        <dbReference type="EMBL" id="KAK2943457.1"/>
    </source>
</evidence>
<dbReference type="EMBL" id="JARBJD010000346">
    <property type="protein sequence ID" value="KAK2943457.1"/>
    <property type="molecule type" value="Genomic_DNA"/>
</dbReference>
<gene>
    <name evidence="2" type="ORF">BLNAU_21640</name>
</gene>
<keyword evidence="3" id="KW-1185">Reference proteome</keyword>
<dbReference type="InterPro" id="IPR011989">
    <property type="entry name" value="ARM-like"/>
</dbReference>
<feature type="region of interest" description="Disordered" evidence="1">
    <location>
        <begin position="449"/>
        <end position="469"/>
    </location>
</feature>
<dbReference type="Gene3D" id="1.25.10.10">
    <property type="entry name" value="Leucine-rich Repeat Variant"/>
    <property type="match status" value="1"/>
</dbReference>
<evidence type="ECO:0000256" key="1">
    <source>
        <dbReference type="SAM" id="MobiDB-lite"/>
    </source>
</evidence>
<sequence>MSVQSRSIVLSNTGQCPIQLTRQKKSICAYPKLDLRLYLTVMIESSSQMQEESPHQLIPTHSILPTNSDPDQRLISEREPFLNCNPYSQISFKNKSTVLCSLVALVKAEYPFDETLLDKAARFLKNLVPSWFEKEQAEKLVTDLVLSSAGSPSGFVDSILTLLSSSHSTVVAAALSFLHEITIRSSIEIRSRLVESDLISSVLATVQPDTLPITGNDEILDNLIWIIVECLNLADSSHLWRLGITDAIDKVNHREMIFQKVVIPSSQFMTFLISNRNVLSRDLLDSFMSQLATLIHKVPFHIPTLEFVLKSPIVMAFSRCLSFVEDDFRLFYTLNCINKSLENWKKEVGEVAQSGKRMMQALISEGFEDTLEQMLKHDKDGYYATYDFFETLPQADHEQGMDAYHDNFAFVKNNPSLFPFCPSTSSLFVFSCPCHPHATLPVIHPPNVNGSDSTQSVASRPKQTKPIGRLVPPANPALEWVTLPTNKTDETLPFALSASPFFLLWPYFDSGTMFQWMDVCAPVTRCGGNNAQSSPAGPPD</sequence>
<dbReference type="InterPro" id="IPR016024">
    <property type="entry name" value="ARM-type_fold"/>
</dbReference>
<accession>A0ABQ9WVD0</accession>
<dbReference type="Proteomes" id="UP001281761">
    <property type="component" value="Unassembled WGS sequence"/>
</dbReference>
<comment type="caution">
    <text evidence="2">The sequence shown here is derived from an EMBL/GenBank/DDBJ whole genome shotgun (WGS) entry which is preliminary data.</text>
</comment>
<protein>
    <submittedName>
        <fullName evidence="2">Uncharacterized protein</fullName>
    </submittedName>
</protein>
<feature type="compositionally biased region" description="Polar residues" evidence="1">
    <location>
        <begin position="449"/>
        <end position="458"/>
    </location>
</feature>
<dbReference type="SUPFAM" id="SSF48371">
    <property type="entry name" value="ARM repeat"/>
    <property type="match status" value="1"/>
</dbReference>
<organism evidence="2 3">
    <name type="scientific">Blattamonas nauphoetae</name>
    <dbReference type="NCBI Taxonomy" id="2049346"/>
    <lineage>
        <taxon>Eukaryota</taxon>
        <taxon>Metamonada</taxon>
        <taxon>Preaxostyla</taxon>
        <taxon>Oxymonadida</taxon>
        <taxon>Blattamonas</taxon>
    </lineage>
</organism>